<protein>
    <submittedName>
        <fullName evidence="2">Uncharacterized protein</fullName>
    </submittedName>
</protein>
<organism evidence="2 3">
    <name type="scientific">Aspergillus wentii DTO 134E9</name>
    <dbReference type="NCBI Taxonomy" id="1073089"/>
    <lineage>
        <taxon>Eukaryota</taxon>
        <taxon>Fungi</taxon>
        <taxon>Dikarya</taxon>
        <taxon>Ascomycota</taxon>
        <taxon>Pezizomycotina</taxon>
        <taxon>Eurotiomycetes</taxon>
        <taxon>Eurotiomycetidae</taxon>
        <taxon>Eurotiales</taxon>
        <taxon>Aspergillaceae</taxon>
        <taxon>Aspergillus</taxon>
        <taxon>Aspergillus subgen. Cremei</taxon>
    </lineage>
</organism>
<dbReference type="RefSeq" id="XP_040687870.1">
    <property type="nucleotide sequence ID" value="XM_040835713.1"/>
</dbReference>
<feature type="transmembrane region" description="Helical" evidence="1">
    <location>
        <begin position="43"/>
        <end position="61"/>
    </location>
</feature>
<proteinExistence type="predicted"/>
<dbReference type="AlphaFoldDB" id="A0A1L9RH14"/>
<keyword evidence="1" id="KW-0812">Transmembrane</keyword>
<sequence>MVDITVTITVTAKMSSHEGSSPEKNNTTPWDYYYGRIPSNQSYFIYSCFCLFAFFFFLIVCGKEVEYRESSHEYGADSLISGSLSEVESIQEMAVDATSQSAPRWIR</sequence>
<keyword evidence="1" id="KW-1133">Transmembrane helix</keyword>
<dbReference type="VEuPathDB" id="FungiDB:ASPWEDRAFT_42118"/>
<dbReference type="EMBL" id="KV878213">
    <property type="protein sequence ID" value="OJJ34194.1"/>
    <property type="molecule type" value="Genomic_DNA"/>
</dbReference>
<evidence type="ECO:0000313" key="3">
    <source>
        <dbReference type="Proteomes" id="UP000184383"/>
    </source>
</evidence>
<accession>A0A1L9RH14</accession>
<keyword evidence="1" id="KW-0472">Membrane</keyword>
<reference evidence="3" key="1">
    <citation type="journal article" date="2017" name="Genome Biol.">
        <title>Comparative genomics reveals high biological diversity and specific adaptations in the industrially and medically important fungal genus Aspergillus.</title>
        <authorList>
            <person name="de Vries R.P."/>
            <person name="Riley R."/>
            <person name="Wiebenga A."/>
            <person name="Aguilar-Osorio G."/>
            <person name="Amillis S."/>
            <person name="Uchima C.A."/>
            <person name="Anderluh G."/>
            <person name="Asadollahi M."/>
            <person name="Askin M."/>
            <person name="Barry K."/>
            <person name="Battaglia E."/>
            <person name="Bayram O."/>
            <person name="Benocci T."/>
            <person name="Braus-Stromeyer S.A."/>
            <person name="Caldana C."/>
            <person name="Canovas D."/>
            <person name="Cerqueira G.C."/>
            <person name="Chen F."/>
            <person name="Chen W."/>
            <person name="Choi C."/>
            <person name="Clum A."/>
            <person name="Dos Santos R.A."/>
            <person name="Damasio A.R."/>
            <person name="Diallinas G."/>
            <person name="Emri T."/>
            <person name="Fekete E."/>
            <person name="Flipphi M."/>
            <person name="Freyberg S."/>
            <person name="Gallo A."/>
            <person name="Gournas C."/>
            <person name="Habgood R."/>
            <person name="Hainaut M."/>
            <person name="Harispe M.L."/>
            <person name="Henrissat B."/>
            <person name="Hilden K.S."/>
            <person name="Hope R."/>
            <person name="Hossain A."/>
            <person name="Karabika E."/>
            <person name="Karaffa L."/>
            <person name="Karanyi Z."/>
            <person name="Krasevec N."/>
            <person name="Kuo A."/>
            <person name="Kusch H."/>
            <person name="LaButti K."/>
            <person name="Lagendijk E.L."/>
            <person name="Lapidus A."/>
            <person name="Levasseur A."/>
            <person name="Lindquist E."/>
            <person name="Lipzen A."/>
            <person name="Logrieco A.F."/>
            <person name="MacCabe A."/>
            <person name="Maekelae M.R."/>
            <person name="Malavazi I."/>
            <person name="Melin P."/>
            <person name="Meyer V."/>
            <person name="Mielnichuk N."/>
            <person name="Miskei M."/>
            <person name="Molnar A.P."/>
            <person name="Mule G."/>
            <person name="Ngan C.Y."/>
            <person name="Orejas M."/>
            <person name="Orosz E."/>
            <person name="Ouedraogo J.P."/>
            <person name="Overkamp K.M."/>
            <person name="Park H.-S."/>
            <person name="Perrone G."/>
            <person name="Piumi F."/>
            <person name="Punt P.J."/>
            <person name="Ram A.F."/>
            <person name="Ramon A."/>
            <person name="Rauscher S."/>
            <person name="Record E."/>
            <person name="Riano-Pachon D.M."/>
            <person name="Robert V."/>
            <person name="Roehrig J."/>
            <person name="Ruller R."/>
            <person name="Salamov A."/>
            <person name="Salih N.S."/>
            <person name="Samson R.A."/>
            <person name="Sandor E."/>
            <person name="Sanguinetti M."/>
            <person name="Schuetze T."/>
            <person name="Sepcic K."/>
            <person name="Shelest E."/>
            <person name="Sherlock G."/>
            <person name="Sophianopoulou V."/>
            <person name="Squina F.M."/>
            <person name="Sun H."/>
            <person name="Susca A."/>
            <person name="Todd R.B."/>
            <person name="Tsang A."/>
            <person name="Unkles S.E."/>
            <person name="van de Wiele N."/>
            <person name="van Rossen-Uffink D."/>
            <person name="Oliveira J.V."/>
            <person name="Vesth T.C."/>
            <person name="Visser J."/>
            <person name="Yu J.-H."/>
            <person name="Zhou M."/>
            <person name="Andersen M.R."/>
            <person name="Archer D.B."/>
            <person name="Baker S.E."/>
            <person name="Benoit I."/>
            <person name="Brakhage A.A."/>
            <person name="Braus G.H."/>
            <person name="Fischer R."/>
            <person name="Frisvad J.C."/>
            <person name="Goldman G.H."/>
            <person name="Houbraken J."/>
            <person name="Oakley B."/>
            <person name="Pocsi I."/>
            <person name="Scazzocchio C."/>
            <person name="Seiboth B."/>
            <person name="vanKuyk P.A."/>
            <person name="Wortman J."/>
            <person name="Dyer P.S."/>
            <person name="Grigoriev I.V."/>
        </authorList>
    </citation>
    <scope>NUCLEOTIDE SEQUENCE [LARGE SCALE GENOMIC DNA]</scope>
    <source>
        <strain evidence="3">DTO 134E9</strain>
    </source>
</reference>
<evidence type="ECO:0000256" key="1">
    <source>
        <dbReference type="SAM" id="Phobius"/>
    </source>
</evidence>
<dbReference type="Proteomes" id="UP000184383">
    <property type="component" value="Unassembled WGS sequence"/>
</dbReference>
<name>A0A1L9RH14_ASPWE</name>
<evidence type="ECO:0000313" key="2">
    <source>
        <dbReference type="EMBL" id="OJJ34194.1"/>
    </source>
</evidence>
<gene>
    <name evidence="2" type="ORF">ASPWEDRAFT_42118</name>
</gene>
<dbReference type="GeneID" id="63751561"/>
<keyword evidence="3" id="KW-1185">Reference proteome</keyword>